<evidence type="ECO:0000256" key="8">
    <source>
        <dbReference type="ARBA" id="ARBA00022989"/>
    </source>
</evidence>
<feature type="domain" description="Cadherin" evidence="15">
    <location>
        <begin position="579"/>
        <end position="685"/>
    </location>
</feature>
<dbReference type="FunFam" id="2.60.40.60:FF:000116">
    <property type="entry name" value="Dachsous cadherin-related 2"/>
    <property type="match status" value="1"/>
</dbReference>
<dbReference type="PANTHER" id="PTHR24026:SF136">
    <property type="entry name" value="PROTOCADHERIN-23"/>
    <property type="match status" value="1"/>
</dbReference>
<feature type="domain" description="Cadherin" evidence="15">
    <location>
        <begin position="43"/>
        <end position="142"/>
    </location>
</feature>
<keyword evidence="17" id="KW-1185">Reference proteome</keyword>
<sequence length="1368" mass="149200">CSCCGKEMIPLVTNPQKPPAHREKVGCVFSRISCLLWPGSALVLGTLELQLDEEQPAGTIVGDISAGLPPGITASLYFISDHEGTGVGNDLDIDESTGIIKTAKVLDRELRDRYNFIAVTMTGVTVEVTIKVNDINDHAPTFTRKRATFKIPEQTAIGTRFSLEPAVDADQGQFTTQGYLIKDGNVGQAFTLETRKGSSEVLYLDLVVNAILDREKRSTYTLSLEAFDGGSPKRTDQMTLDIIVQDINDNAPVFNQSRYHAIISENLQPGSNILQVFATDADEGDNGMVLYEINRRQSDPDRYFVIDSRTGVITLNKPLDFEMRRVHELVVQAQDNATQPEVTNAFVTIHVRDYNDNQPTMTIIFLSEDGSPRISEGAQPGQYVARISVTDPDYGEYANVNVSLEGGDGKFALTTKDSIIYLICVDQILDREERDTYELRVMATDSGTPPLRAESSFIIQVTDVNDNPPLFDQPVYRQVIPEVVFPGSFVLQVTARDKDQGPNGDINYSILQGQGAYSDWFSIDSITGIITTLSQLDYEKNPNPSITVVARDGGKPPLSSTAVVNIVLQDINDNEPVFERNFYNVSIKENTAPGTCILEVTATDADGGSFGSVTYSLGSGINSAVPSQFTIGKETGQICTSALLDRDQGPASFDFTVTAVDGGGLSSVAYVKVDLVDINDNRPAFYPVSYAVSLSTQSAPGTSVVRVTAYDPDSGENGRITYKTVPGGASPFFTLNKDTGWQKYFSCSCRQFNANSVIPMVISAQDGGGLVALVNARVNISVVAGLVAPPVFEQTQYYFTAAEDALRGTVIGIVQASSTSKDISYTISSGDPAGYFTVDPETGALRTSLPLDHEAQSALDLEVQARSGNPPAFGQTRVHITIADINDNPPVFLPSSSESLLLPEHTEMGTVVYRVQAEDRDSGANGQLSFDLSSPSGIQRTFSIERSSGEIRLVGSLNYETSPRYDLQVVAKDSGVPQLSATFMLVVHVQAENDHGPVFDTLTYRVELKEGTPINTRFLQVRALNRETPGSGHFSPLAYHLRPDGDAAGFGIAADSGWLFVKSALDREVKDMYLLTVLAIYAKDGGLLPNYAKATVRIRVLDENDNVPVFGRLYYNVSEDVPIGSLVLEVKAIDLDQGPNSQVLYFLSRGSQSMFIIDQNTGRIITAAPLDRERTASYTFEVCATDSSPANPRNSTAQVTVYIQDVNDNAPFFIQDPLIVNISASSVSSRRVLATMRAEDKDFGANGSVFYRFANPVRGFTINSLTGDIQATEKLQTLTQSQRTLIVQAMDQGNPAQSSLGVVIIYIREQSYRGIRFSRTARDVSLQENAAKGLCDIIFQPFYLEISACIMEMKSQCKMFQHSMFFTL</sequence>
<evidence type="ECO:0000256" key="6">
    <source>
        <dbReference type="ARBA" id="ARBA00022837"/>
    </source>
</evidence>
<proteinExistence type="predicted"/>
<dbReference type="GO" id="GO:0003183">
    <property type="term" value="P:mitral valve morphogenesis"/>
    <property type="evidence" value="ECO:0007669"/>
    <property type="project" value="UniProtKB-ARBA"/>
</dbReference>
<accession>A0A3B4YPD1</accession>
<dbReference type="Ensembl" id="ENSSLDT00000030998.1">
    <property type="protein sequence ID" value="ENSSLDP00000030126.1"/>
    <property type="gene ID" value="ENSSLDG00000023229.1"/>
</dbReference>
<keyword evidence="8" id="KW-1133">Transmembrane helix</keyword>
<dbReference type="GO" id="GO:0007156">
    <property type="term" value="P:homophilic cell adhesion via plasma membrane adhesion molecules"/>
    <property type="evidence" value="ECO:0007669"/>
    <property type="project" value="InterPro"/>
</dbReference>
<dbReference type="FunFam" id="2.60.40.60:FF:000007">
    <property type="entry name" value="Protocadherin alpha 2"/>
    <property type="match status" value="1"/>
</dbReference>
<dbReference type="GO" id="GO:0016477">
    <property type="term" value="P:cell migration"/>
    <property type="evidence" value="ECO:0007669"/>
    <property type="project" value="UniProtKB-ARBA"/>
</dbReference>
<evidence type="ECO:0000256" key="5">
    <source>
        <dbReference type="ARBA" id="ARBA00022737"/>
    </source>
</evidence>
<feature type="domain" description="Cadherin" evidence="15">
    <location>
        <begin position="1214"/>
        <end position="1317"/>
    </location>
</feature>
<reference evidence="16" key="2">
    <citation type="submission" date="2025-09" db="UniProtKB">
        <authorList>
            <consortium name="Ensembl"/>
        </authorList>
    </citation>
    <scope>IDENTIFICATION</scope>
</reference>
<evidence type="ECO:0000256" key="12">
    <source>
        <dbReference type="ARBA" id="ARBA00072299"/>
    </source>
</evidence>
<dbReference type="InterPro" id="IPR020894">
    <property type="entry name" value="Cadherin_CS"/>
</dbReference>
<protein>
    <recommendedName>
        <fullName evidence="12">Protocadherin-16</fullName>
    </recommendedName>
    <alternativeName>
        <fullName evidence="13">Protein dachsous homolog 1</fullName>
    </alternativeName>
</protein>
<dbReference type="CDD" id="cd11304">
    <property type="entry name" value="Cadherin_repeat"/>
    <property type="match status" value="11"/>
</dbReference>
<evidence type="ECO:0000256" key="14">
    <source>
        <dbReference type="PROSITE-ProRule" id="PRU00043"/>
    </source>
</evidence>
<reference evidence="16" key="1">
    <citation type="submission" date="2025-08" db="UniProtKB">
        <authorList>
            <consortium name="Ensembl"/>
        </authorList>
    </citation>
    <scope>IDENTIFICATION</scope>
</reference>
<dbReference type="PANTHER" id="PTHR24026">
    <property type="entry name" value="FAT ATYPICAL CADHERIN-RELATED"/>
    <property type="match status" value="1"/>
</dbReference>
<keyword evidence="10" id="KW-0325">Glycoprotein</keyword>
<dbReference type="Proteomes" id="UP000261360">
    <property type="component" value="Unplaced"/>
</dbReference>
<evidence type="ECO:0000256" key="9">
    <source>
        <dbReference type="ARBA" id="ARBA00023136"/>
    </source>
</evidence>
<evidence type="ECO:0000256" key="7">
    <source>
        <dbReference type="ARBA" id="ARBA00022889"/>
    </source>
</evidence>
<dbReference type="PRINTS" id="PR00205">
    <property type="entry name" value="CADHERIN"/>
</dbReference>
<dbReference type="PROSITE" id="PS00232">
    <property type="entry name" value="CADHERIN_1"/>
    <property type="match status" value="5"/>
</dbReference>
<keyword evidence="4" id="KW-0732">Signal</keyword>
<dbReference type="FunFam" id="2.60.40.60:FF:000153">
    <property type="entry name" value="Dachsous cadherin-related 2"/>
    <property type="match status" value="1"/>
</dbReference>
<evidence type="ECO:0000256" key="11">
    <source>
        <dbReference type="ARBA" id="ARBA00062150"/>
    </source>
</evidence>
<evidence type="ECO:0000256" key="2">
    <source>
        <dbReference type="ARBA" id="ARBA00022475"/>
    </source>
</evidence>
<feature type="domain" description="Cadherin" evidence="15">
    <location>
        <begin position="472"/>
        <end position="578"/>
    </location>
</feature>
<comment type="subcellular location">
    <subcellularLocation>
        <location evidence="1">Cell membrane</location>
        <topology evidence="1">Single-pass type I membrane protein</topology>
    </subcellularLocation>
</comment>
<dbReference type="GO" id="GO:0007163">
    <property type="term" value="P:establishment or maintenance of cell polarity"/>
    <property type="evidence" value="ECO:0007669"/>
    <property type="project" value="UniProtKB-ARBA"/>
</dbReference>
<dbReference type="SUPFAM" id="SSF49313">
    <property type="entry name" value="Cadherin-like"/>
    <property type="match status" value="12"/>
</dbReference>
<feature type="domain" description="Cadherin" evidence="15">
    <location>
        <begin position="1000"/>
        <end position="1110"/>
    </location>
</feature>
<keyword evidence="2" id="KW-1003">Cell membrane</keyword>
<feature type="domain" description="Cadherin" evidence="15">
    <location>
        <begin position="143"/>
        <end position="254"/>
    </location>
</feature>
<feature type="domain" description="Cadherin" evidence="15">
    <location>
        <begin position="894"/>
        <end position="999"/>
    </location>
</feature>
<feature type="domain" description="Cadherin" evidence="15">
    <location>
        <begin position="793"/>
        <end position="892"/>
    </location>
</feature>
<keyword evidence="9" id="KW-0472">Membrane</keyword>
<comment type="subunit">
    <text evidence="11">Heterophilic interaction with FAT4; this interaction affects their respective protein levels.</text>
</comment>
<dbReference type="FunFam" id="2.60.40.60:FF:000226">
    <property type="entry name" value="Dachsous, isoform B"/>
    <property type="match status" value="1"/>
</dbReference>
<evidence type="ECO:0000313" key="16">
    <source>
        <dbReference type="Ensembl" id="ENSSLDP00000030126.1"/>
    </source>
</evidence>
<evidence type="ECO:0000256" key="10">
    <source>
        <dbReference type="ARBA" id="ARBA00023180"/>
    </source>
</evidence>
<keyword evidence="3" id="KW-0812">Transmembrane</keyword>
<dbReference type="PROSITE" id="PS50268">
    <property type="entry name" value="CADHERIN_2"/>
    <property type="match status" value="12"/>
</dbReference>
<evidence type="ECO:0000313" key="17">
    <source>
        <dbReference type="Proteomes" id="UP000261360"/>
    </source>
</evidence>
<dbReference type="InterPro" id="IPR002126">
    <property type="entry name" value="Cadherin-like_dom"/>
</dbReference>
<dbReference type="FunFam" id="2.60.40.60:FF:000035">
    <property type="entry name" value="Protocadherin Fat 3"/>
    <property type="match status" value="1"/>
</dbReference>
<dbReference type="Pfam" id="PF00028">
    <property type="entry name" value="Cadherin"/>
    <property type="match status" value="11"/>
</dbReference>
<evidence type="ECO:0000256" key="3">
    <source>
        <dbReference type="ARBA" id="ARBA00022692"/>
    </source>
</evidence>
<dbReference type="FunFam" id="2.60.40.60:FF:000020">
    <property type="entry name" value="Dachsous cadherin-related 1b"/>
    <property type="match status" value="3"/>
</dbReference>
<keyword evidence="7" id="KW-0130">Cell adhesion</keyword>
<evidence type="ECO:0000256" key="13">
    <source>
        <dbReference type="ARBA" id="ARBA00079083"/>
    </source>
</evidence>
<feature type="domain" description="Cadherin" evidence="15">
    <location>
        <begin position="686"/>
        <end position="792"/>
    </location>
</feature>
<evidence type="ECO:0000259" key="15">
    <source>
        <dbReference type="PROSITE" id="PS50268"/>
    </source>
</evidence>
<dbReference type="FunFam" id="2.60.40.60:FF:000319">
    <property type="entry name" value="FAT atypical cadherin 1b"/>
    <property type="match status" value="1"/>
</dbReference>
<name>A0A3B4YPD1_SERLL</name>
<keyword evidence="6 14" id="KW-0106">Calcium</keyword>
<evidence type="ECO:0000256" key="1">
    <source>
        <dbReference type="ARBA" id="ARBA00004251"/>
    </source>
</evidence>
<dbReference type="Gene3D" id="2.60.40.60">
    <property type="entry name" value="Cadherins"/>
    <property type="match status" value="12"/>
</dbReference>
<feature type="domain" description="Cadherin" evidence="15">
    <location>
        <begin position="374"/>
        <end position="471"/>
    </location>
</feature>
<dbReference type="GO" id="GO:0005886">
    <property type="term" value="C:plasma membrane"/>
    <property type="evidence" value="ECO:0007669"/>
    <property type="project" value="UniProtKB-SubCell"/>
</dbReference>
<dbReference type="FunFam" id="2.60.40.60:FF:000102">
    <property type="entry name" value="Dachsous cadherin-related 1b"/>
    <property type="match status" value="1"/>
</dbReference>
<evidence type="ECO:0000256" key="4">
    <source>
        <dbReference type="ARBA" id="ARBA00022729"/>
    </source>
</evidence>
<keyword evidence="5" id="KW-0677">Repeat</keyword>
<dbReference type="GeneTree" id="ENSGT00940000163671"/>
<organism evidence="16 17">
    <name type="scientific">Seriola lalandi dorsalis</name>
    <dbReference type="NCBI Taxonomy" id="1841481"/>
    <lineage>
        <taxon>Eukaryota</taxon>
        <taxon>Metazoa</taxon>
        <taxon>Chordata</taxon>
        <taxon>Craniata</taxon>
        <taxon>Vertebrata</taxon>
        <taxon>Euteleostomi</taxon>
        <taxon>Actinopterygii</taxon>
        <taxon>Neopterygii</taxon>
        <taxon>Teleostei</taxon>
        <taxon>Neoteleostei</taxon>
        <taxon>Acanthomorphata</taxon>
        <taxon>Carangaria</taxon>
        <taxon>Carangiformes</taxon>
        <taxon>Carangidae</taxon>
        <taxon>Seriola</taxon>
    </lineage>
</organism>
<dbReference type="InterPro" id="IPR015919">
    <property type="entry name" value="Cadherin-like_sf"/>
</dbReference>
<feature type="domain" description="Cadherin" evidence="15">
    <location>
        <begin position="255"/>
        <end position="361"/>
    </location>
</feature>
<dbReference type="GO" id="GO:0005509">
    <property type="term" value="F:calcium ion binding"/>
    <property type="evidence" value="ECO:0007669"/>
    <property type="project" value="UniProtKB-UniRule"/>
</dbReference>
<feature type="domain" description="Cadherin" evidence="15">
    <location>
        <begin position="1117"/>
        <end position="1213"/>
    </location>
</feature>
<dbReference type="SMART" id="SM00112">
    <property type="entry name" value="CA"/>
    <property type="match status" value="12"/>
</dbReference>